<dbReference type="AlphaFoldDB" id="A0A5B0PAC4"/>
<accession>A0A5B0PAC4</accession>
<organism evidence="3 5">
    <name type="scientific">Puccinia graminis f. sp. tritici</name>
    <dbReference type="NCBI Taxonomy" id="56615"/>
    <lineage>
        <taxon>Eukaryota</taxon>
        <taxon>Fungi</taxon>
        <taxon>Dikarya</taxon>
        <taxon>Basidiomycota</taxon>
        <taxon>Pucciniomycotina</taxon>
        <taxon>Pucciniomycetes</taxon>
        <taxon>Pucciniales</taxon>
        <taxon>Pucciniaceae</taxon>
        <taxon>Puccinia</taxon>
    </lineage>
</organism>
<feature type="chain" id="PRO_5036137716" description="Secreted protein" evidence="2">
    <location>
        <begin position="22"/>
        <end position="73"/>
    </location>
</feature>
<evidence type="ECO:0008006" key="7">
    <source>
        <dbReference type="Google" id="ProtNLM"/>
    </source>
</evidence>
<evidence type="ECO:0000256" key="1">
    <source>
        <dbReference type="SAM" id="MobiDB-lite"/>
    </source>
</evidence>
<feature type="region of interest" description="Disordered" evidence="1">
    <location>
        <begin position="46"/>
        <end position="73"/>
    </location>
</feature>
<evidence type="ECO:0000313" key="3">
    <source>
        <dbReference type="EMBL" id="KAA1097600.1"/>
    </source>
</evidence>
<reference evidence="5 6" key="1">
    <citation type="submission" date="2019-05" db="EMBL/GenBank/DDBJ databases">
        <title>Emergence of the Ug99 lineage of the wheat stem rust pathogen through somatic hybridization.</title>
        <authorList>
            <person name="Li F."/>
            <person name="Upadhyaya N.M."/>
            <person name="Sperschneider J."/>
            <person name="Matny O."/>
            <person name="Nguyen-Phuc H."/>
            <person name="Mago R."/>
            <person name="Raley C."/>
            <person name="Miller M.E."/>
            <person name="Silverstein K.A.T."/>
            <person name="Henningsen E."/>
            <person name="Hirsch C.D."/>
            <person name="Visser B."/>
            <person name="Pretorius Z.A."/>
            <person name="Steffenson B.J."/>
            <person name="Schwessinger B."/>
            <person name="Dodds P.N."/>
            <person name="Figueroa M."/>
        </authorList>
    </citation>
    <scope>NUCLEOTIDE SEQUENCE [LARGE SCALE GENOMIC DNA]</scope>
    <source>
        <strain evidence="3">21-0</strain>
        <strain evidence="4 6">Ug99</strain>
    </source>
</reference>
<gene>
    <name evidence="3" type="ORF">PGT21_012879</name>
    <name evidence="4" type="ORF">PGTUg99_016825</name>
</gene>
<proteinExistence type="predicted"/>
<dbReference type="EMBL" id="VSWC01000066">
    <property type="protein sequence ID" value="KAA1097600.1"/>
    <property type="molecule type" value="Genomic_DNA"/>
</dbReference>
<feature type="signal peptide" evidence="2">
    <location>
        <begin position="1"/>
        <end position="21"/>
    </location>
</feature>
<name>A0A5B0PAC4_PUCGR</name>
<protein>
    <recommendedName>
        <fullName evidence="7">Secreted protein</fullName>
    </recommendedName>
</protein>
<dbReference type="EMBL" id="VDEP01000069">
    <property type="protein sequence ID" value="KAA1134021.1"/>
    <property type="molecule type" value="Genomic_DNA"/>
</dbReference>
<evidence type="ECO:0000256" key="2">
    <source>
        <dbReference type="SAM" id="SignalP"/>
    </source>
</evidence>
<comment type="caution">
    <text evidence="3">The sequence shown here is derived from an EMBL/GenBank/DDBJ whole genome shotgun (WGS) entry which is preliminary data.</text>
</comment>
<keyword evidence="2" id="KW-0732">Signal</keyword>
<dbReference type="Proteomes" id="UP000324748">
    <property type="component" value="Unassembled WGS sequence"/>
</dbReference>
<dbReference type="Proteomes" id="UP000325313">
    <property type="component" value="Unassembled WGS sequence"/>
</dbReference>
<keyword evidence="5" id="KW-1185">Reference proteome</keyword>
<feature type="compositionally biased region" description="Polar residues" evidence="1">
    <location>
        <begin position="58"/>
        <end position="73"/>
    </location>
</feature>
<evidence type="ECO:0000313" key="6">
    <source>
        <dbReference type="Proteomes" id="UP000325313"/>
    </source>
</evidence>
<sequence length="73" mass="7927">MRNCCKIGLIIALFHLKVLSAAFTDLHVLADTALADARNNLIENHSACTNDEEEQMKKTTSFDLDGQSASSSS</sequence>
<evidence type="ECO:0000313" key="4">
    <source>
        <dbReference type="EMBL" id="KAA1134021.1"/>
    </source>
</evidence>
<evidence type="ECO:0000313" key="5">
    <source>
        <dbReference type="Proteomes" id="UP000324748"/>
    </source>
</evidence>